<dbReference type="Gene3D" id="3.30.70.260">
    <property type="match status" value="1"/>
</dbReference>
<dbReference type="InterPro" id="IPR046342">
    <property type="entry name" value="CBS_dom_sf"/>
</dbReference>
<reference evidence="5 6" key="1">
    <citation type="journal article" date="2019" name="Int. J. Syst. Evol. Microbiol.">
        <title>The Global Catalogue of Microorganisms (GCM) 10K type strain sequencing project: providing services to taxonomists for standard genome sequencing and annotation.</title>
        <authorList>
            <consortium name="The Broad Institute Genomics Platform"/>
            <consortium name="The Broad Institute Genome Sequencing Center for Infectious Disease"/>
            <person name="Wu L."/>
            <person name="Ma J."/>
        </authorList>
    </citation>
    <scope>NUCLEOTIDE SEQUENCE [LARGE SCALE GENOMIC DNA]</scope>
    <source>
        <strain evidence="5 6">JCM 14232</strain>
    </source>
</reference>
<dbReference type="InterPro" id="IPR000644">
    <property type="entry name" value="CBS_dom"/>
</dbReference>
<dbReference type="Proteomes" id="UP001410648">
    <property type="component" value="Unassembled WGS sequence"/>
</dbReference>
<organism evidence="5 6">
    <name type="scientific">Alkalibacterium indicireducens</name>
    <dbReference type="NCBI Taxonomy" id="398758"/>
    <lineage>
        <taxon>Bacteria</taxon>
        <taxon>Bacillati</taxon>
        <taxon>Bacillota</taxon>
        <taxon>Bacilli</taxon>
        <taxon>Lactobacillales</taxon>
        <taxon>Carnobacteriaceae</taxon>
        <taxon>Alkalibacterium</taxon>
    </lineage>
</organism>
<dbReference type="InterPro" id="IPR051257">
    <property type="entry name" value="Diverse_CBS-Domain"/>
</dbReference>
<evidence type="ECO:0000259" key="3">
    <source>
        <dbReference type="PROSITE" id="PS51371"/>
    </source>
</evidence>
<dbReference type="Gene3D" id="3.10.580.10">
    <property type="entry name" value="CBS-domain"/>
    <property type="match status" value="1"/>
</dbReference>
<dbReference type="Pfam" id="PF00571">
    <property type="entry name" value="CBS"/>
    <property type="match status" value="2"/>
</dbReference>
<dbReference type="InterPro" id="IPR045865">
    <property type="entry name" value="ACT-like_dom_sf"/>
</dbReference>
<keyword evidence="1 2" id="KW-0129">CBS domain</keyword>
<evidence type="ECO:0000256" key="2">
    <source>
        <dbReference type="PROSITE-ProRule" id="PRU00703"/>
    </source>
</evidence>
<dbReference type="PROSITE" id="PS51671">
    <property type="entry name" value="ACT"/>
    <property type="match status" value="1"/>
</dbReference>
<gene>
    <name evidence="5" type="ORF">GCM10008936_04540</name>
</gene>
<evidence type="ECO:0000259" key="4">
    <source>
        <dbReference type="PROSITE" id="PS51671"/>
    </source>
</evidence>
<protein>
    <submittedName>
        <fullName evidence="5">CBS domain-containing protein</fullName>
    </submittedName>
</protein>
<proteinExistence type="predicted"/>
<feature type="domain" description="CBS" evidence="3">
    <location>
        <begin position="7"/>
        <end position="62"/>
    </location>
</feature>
<dbReference type="PANTHER" id="PTHR43080">
    <property type="entry name" value="CBS DOMAIN-CONTAINING PROTEIN CBSX3, MITOCHONDRIAL"/>
    <property type="match status" value="1"/>
</dbReference>
<name>A0ABN1AIC9_9LACT</name>
<dbReference type="SMART" id="SM00116">
    <property type="entry name" value="CBS"/>
    <property type="match status" value="2"/>
</dbReference>
<evidence type="ECO:0000313" key="5">
    <source>
        <dbReference type="EMBL" id="GAA0477292.1"/>
    </source>
</evidence>
<comment type="caution">
    <text evidence="5">The sequence shown here is derived from an EMBL/GenBank/DDBJ whole genome shotgun (WGS) entry which is preliminary data.</text>
</comment>
<evidence type="ECO:0000313" key="6">
    <source>
        <dbReference type="Proteomes" id="UP001410648"/>
    </source>
</evidence>
<evidence type="ECO:0000256" key="1">
    <source>
        <dbReference type="ARBA" id="ARBA00023122"/>
    </source>
</evidence>
<dbReference type="InterPro" id="IPR002912">
    <property type="entry name" value="ACT_dom"/>
</dbReference>
<feature type="domain" description="ACT" evidence="4">
    <location>
        <begin position="144"/>
        <end position="210"/>
    </location>
</feature>
<dbReference type="SUPFAM" id="SSF55021">
    <property type="entry name" value="ACT-like"/>
    <property type="match status" value="1"/>
</dbReference>
<accession>A0ABN1AIC9</accession>
<dbReference type="PROSITE" id="PS51371">
    <property type="entry name" value="CBS"/>
    <property type="match status" value="2"/>
</dbReference>
<dbReference type="Pfam" id="PF01842">
    <property type="entry name" value="ACT"/>
    <property type="match status" value="1"/>
</dbReference>
<dbReference type="CDD" id="cd04584">
    <property type="entry name" value="CBS_pair_AcuB_like"/>
    <property type="match status" value="1"/>
</dbReference>
<feature type="domain" description="CBS" evidence="3">
    <location>
        <begin position="81"/>
        <end position="139"/>
    </location>
</feature>
<dbReference type="SUPFAM" id="SSF54631">
    <property type="entry name" value="CBS-domain pair"/>
    <property type="match status" value="1"/>
</dbReference>
<keyword evidence="6" id="KW-1185">Reference proteome</keyword>
<sequence length="210" mass="23426">MNVGHYMTKDVVTVTSDVKLAKAIDIMDRNQFHRLPVVDEGEFVGLITEQLISENSPSHVSSLSIYEMNYLFDKVRVKDIMIKDAVTATPDMLIEAAAVLMSERNITVLPVLNPLKEVIGIITHKDIFKALIDLTGYQEGGTRVVIELSEDKVGIIASISKTLADQHINITHMFVSRPENRVELTIQTDGPNAYQTKQTIENLGYTVVNE</sequence>
<dbReference type="RefSeq" id="WP_346023960.1">
    <property type="nucleotide sequence ID" value="NZ_BAAADA010000036.1"/>
</dbReference>
<dbReference type="EMBL" id="BAAADA010000036">
    <property type="protein sequence ID" value="GAA0477292.1"/>
    <property type="molecule type" value="Genomic_DNA"/>
</dbReference>
<dbReference type="PANTHER" id="PTHR43080:SF2">
    <property type="entry name" value="CBS DOMAIN-CONTAINING PROTEIN"/>
    <property type="match status" value="1"/>
</dbReference>